<dbReference type="EMBL" id="CAJNOC010002921">
    <property type="protein sequence ID" value="CAF0958124.1"/>
    <property type="molecule type" value="Genomic_DNA"/>
</dbReference>
<proteinExistence type="predicted"/>
<feature type="non-terminal residue" evidence="1">
    <location>
        <position position="1"/>
    </location>
</feature>
<gene>
    <name evidence="1" type="ORF">OXX778_LOCUS14302</name>
</gene>
<protein>
    <submittedName>
        <fullName evidence="1">Uncharacterized protein</fullName>
    </submittedName>
</protein>
<comment type="caution">
    <text evidence="1">The sequence shown here is derived from an EMBL/GenBank/DDBJ whole genome shotgun (WGS) entry which is preliminary data.</text>
</comment>
<dbReference type="SUPFAM" id="SSF47473">
    <property type="entry name" value="EF-hand"/>
    <property type="match status" value="1"/>
</dbReference>
<sequence length="43" mass="4936">EKLTPDQLDEIMKCTETKDDAEGMINYDTFVRKVMAGPFPQDN</sequence>
<reference evidence="1" key="1">
    <citation type="submission" date="2021-02" db="EMBL/GenBank/DDBJ databases">
        <authorList>
            <person name="Nowell W R."/>
        </authorList>
    </citation>
    <scope>NUCLEOTIDE SEQUENCE</scope>
    <source>
        <strain evidence="1">Ploen Becks lab</strain>
    </source>
</reference>
<dbReference type="OrthoDB" id="26525at2759"/>
<evidence type="ECO:0000313" key="1">
    <source>
        <dbReference type="EMBL" id="CAF0958124.1"/>
    </source>
</evidence>
<accession>A0A814DSY4</accession>
<name>A0A814DSY4_9BILA</name>
<keyword evidence="2" id="KW-1185">Reference proteome</keyword>
<organism evidence="1 2">
    <name type="scientific">Brachionus calyciflorus</name>
    <dbReference type="NCBI Taxonomy" id="104777"/>
    <lineage>
        <taxon>Eukaryota</taxon>
        <taxon>Metazoa</taxon>
        <taxon>Spiralia</taxon>
        <taxon>Gnathifera</taxon>
        <taxon>Rotifera</taxon>
        <taxon>Eurotatoria</taxon>
        <taxon>Monogononta</taxon>
        <taxon>Pseudotrocha</taxon>
        <taxon>Ploima</taxon>
        <taxon>Brachionidae</taxon>
        <taxon>Brachionus</taxon>
    </lineage>
</organism>
<dbReference type="InterPro" id="IPR011992">
    <property type="entry name" value="EF-hand-dom_pair"/>
</dbReference>
<evidence type="ECO:0000313" key="2">
    <source>
        <dbReference type="Proteomes" id="UP000663879"/>
    </source>
</evidence>
<dbReference type="AlphaFoldDB" id="A0A814DSY4"/>
<dbReference type="Proteomes" id="UP000663879">
    <property type="component" value="Unassembled WGS sequence"/>
</dbReference>